<dbReference type="GO" id="GO:0003697">
    <property type="term" value="F:single-stranded DNA binding"/>
    <property type="evidence" value="ECO:0007669"/>
    <property type="project" value="TreeGrafter"/>
</dbReference>
<feature type="compositionally biased region" description="Acidic residues" evidence="8">
    <location>
        <begin position="230"/>
        <end position="239"/>
    </location>
</feature>
<evidence type="ECO:0000256" key="5">
    <source>
        <dbReference type="ARBA" id="ARBA00023242"/>
    </source>
</evidence>
<feature type="region of interest" description="Disordered" evidence="8">
    <location>
        <begin position="45"/>
        <end position="102"/>
    </location>
</feature>
<protein>
    <recommendedName>
        <fullName evidence="3 7">DNA replication regulator SLD2</fullName>
    </recommendedName>
</protein>
<sequence>MERSVLKLEIKSWEKQFKAREGRNPTRDDIKKNLDVAAKYKLYNSLKQQCNRQPLSPVKRQRQSHNGQLQTPEKTSPDAPRRSQDADTGISPRVEQLGPTPQLNGRVMSIFDVITSPYRTPTKCRTVNVLSTPSRRLDLESTLQEETGGDEVETKTPQKVVRTLTFETPAYLKNRAVEMVSSSPSPLATQRMKKSLSTIASELKDIQDELKYGDYDEDDLIPFAEHDSSDDGAGEEDEQGSVPLQQWKKKGPKRQVRLVKKRARKTTGNDDEMKGKNLREEMQKLATVKESTFESENSEEWSDNDSEYDNDDYVIPEVTSKRRKPLNNNFKKYKIQKRKNIFGRRQRGW</sequence>
<organism evidence="9 10">
    <name type="scientific">Cyberlindnera jadinii (strain ATCC 18201 / CBS 1600 / BCRC 20928 / JCM 3617 / NBRC 0987 / NRRL Y-1542)</name>
    <name type="common">Torula yeast</name>
    <name type="synonym">Candida utilis</name>
    <dbReference type="NCBI Taxonomy" id="983966"/>
    <lineage>
        <taxon>Eukaryota</taxon>
        <taxon>Fungi</taxon>
        <taxon>Dikarya</taxon>
        <taxon>Ascomycota</taxon>
        <taxon>Saccharomycotina</taxon>
        <taxon>Saccharomycetes</taxon>
        <taxon>Phaffomycetales</taxon>
        <taxon>Phaffomycetaceae</taxon>
        <taxon>Cyberlindnera</taxon>
    </lineage>
</organism>
<feature type="compositionally biased region" description="Basic and acidic residues" evidence="8">
    <location>
        <begin position="267"/>
        <end position="283"/>
    </location>
</feature>
<dbReference type="GO" id="GO:1902977">
    <property type="term" value="P:mitotic DNA replication preinitiation complex assembly"/>
    <property type="evidence" value="ECO:0007669"/>
    <property type="project" value="TreeGrafter"/>
</dbReference>
<dbReference type="Gene3D" id="1.10.10.1460">
    <property type="match status" value="1"/>
</dbReference>
<dbReference type="InterPro" id="IPR040203">
    <property type="entry name" value="Sld2"/>
</dbReference>
<evidence type="ECO:0000313" key="9">
    <source>
        <dbReference type="EMBL" id="CEP23526.1"/>
    </source>
</evidence>
<evidence type="ECO:0000256" key="4">
    <source>
        <dbReference type="ARBA" id="ARBA00022705"/>
    </source>
</evidence>
<name>A0A0H5C649_CYBJN</name>
<feature type="compositionally biased region" description="Polar residues" evidence="8">
    <location>
        <begin position="64"/>
        <end position="74"/>
    </location>
</feature>
<reference evidence="10" key="1">
    <citation type="journal article" date="2015" name="J. Biotechnol.">
        <title>The structure of the Cyberlindnera jadinii genome and its relation to Candida utilis analyzed by the occurrence of single nucleotide polymorphisms.</title>
        <authorList>
            <person name="Rupp O."/>
            <person name="Brinkrolf K."/>
            <person name="Buerth C."/>
            <person name="Kunigo M."/>
            <person name="Schneider J."/>
            <person name="Jaenicke S."/>
            <person name="Goesmann A."/>
            <person name="Puehler A."/>
            <person name="Jaeger K.-E."/>
            <person name="Ernst J.F."/>
        </authorList>
    </citation>
    <scope>NUCLEOTIDE SEQUENCE [LARGE SCALE GENOMIC DNA]</scope>
    <source>
        <strain evidence="10">ATCC 18201 / CBS 1600 / BCRC 20928 / JCM 3617 / NBRC 0987 / NRRL Y-1542</strain>
    </source>
</reference>
<dbReference type="Pfam" id="PF11719">
    <property type="entry name" value="Drc1-Sld2"/>
    <property type="match status" value="1"/>
</dbReference>
<comment type="similarity">
    <text evidence="2 7">Belongs to the SLD2 family.</text>
</comment>
<feature type="compositionally biased region" description="Basic and acidic residues" evidence="8">
    <location>
        <begin position="75"/>
        <end position="85"/>
    </location>
</feature>
<feature type="compositionally biased region" description="Polar residues" evidence="8">
    <location>
        <begin position="45"/>
        <end position="54"/>
    </location>
</feature>
<proteinExistence type="inferred from homology"/>
<evidence type="ECO:0000256" key="7">
    <source>
        <dbReference type="RuleBase" id="RU367067"/>
    </source>
</evidence>
<feature type="compositionally biased region" description="Acidic residues" evidence="8">
    <location>
        <begin position="296"/>
        <end position="314"/>
    </location>
</feature>
<dbReference type="PANTHER" id="PTHR28124:SF1">
    <property type="entry name" value="DNA REPLICATION REGULATOR SLD2"/>
    <property type="match status" value="1"/>
</dbReference>
<dbReference type="AlphaFoldDB" id="A0A0H5C649"/>
<dbReference type="GO" id="GO:0031261">
    <property type="term" value="C:DNA replication preinitiation complex"/>
    <property type="evidence" value="ECO:0007669"/>
    <property type="project" value="TreeGrafter"/>
</dbReference>
<evidence type="ECO:0000256" key="1">
    <source>
        <dbReference type="ARBA" id="ARBA00004123"/>
    </source>
</evidence>
<feature type="region of interest" description="Disordered" evidence="8">
    <location>
        <begin position="220"/>
        <end position="320"/>
    </location>
</feature>
<dbReference type="InterPro" id="IPR021110">
    <property type="entry name" value="DNA_rep_checkpnt_protein"/>
</dbReference>
<accession>A0A0H5C649</accession>
<dbReference type="GO" id="GO:0006270">
    <property type="term" value="P:DNA replication initiation"/>
    <property type="evidence" value="ECO:0007669"/>
    <property type="project" value="UniProtKB-UniRule"/>
</dbReference>
<dbReference type="Proteomes" id="UP000038830">
    <property type="component" value="Unassembled WGS sequence"/>
</dbReference>
<feature type="compositionally biased region" description="Basic residues" evidence="8">
    <location>
        <begin position="247"/>
        <end position="265"/>
    </location>
</feature>
<evidence type="ECO:0000256" key="3">
    <source>
        <dbReference type="ARBA" id="ARBA00018363"/>
    </source>
</evidence>
<gene>
    <name evidence="9" type="ORF">BN1211_4136</name>
</gene>
<evidence type="ECO:0000256" key="2">
    <source>
        <dbReference type="ARBA" id="ARBA00007276"/>
    </source>
</evidence>
<keyword evidence="5 7" id="KW-0539">Nucleus</keyword>
<comment type="subcellular location">
    <subcellularLocation>
        <location evidence="1 7">Nucleus</location>
    </subcellularLocation>
</comment>
<dbReference type="FunFam" id="1.10.10.1460:FF:000001">
    <property type="entry name" value="DNA replication regulator Sld2"/>
    <property type="match status" value="1"/>
</dbReference>
<dbReference type="CDD" id="cd22289">
    <property type="entry name" value="RecQL4_SLD2_NTD"/>
    <property type="match status" value="1"/>
</dbReference>
<evidence type="ECO:0000313" key="10">
    <source>
        <dbReference type="Proteomes" id="UP000038830"/>
    </source>
</evidence>
<keyword evidence="4 7" id="KW-0235">DNA replication</keyword>
<dbReference type="GO" id="GO:0000727">
    <property type="term" value="P:double-strand break repair via break-induced replication"/>
    <property type="evidence" value="ECO:0007669"/>
    <property type="project" value="TreeGrafter"/>
</dbReference>
<comment type="function">
    <text evidence="7">Has a role in the initiation of DNA replication. Required at S-phase checkpoint.</text>
</comment>
<keyword evidence="6 7" id="KW-0131">Cell cycle</keyword>
<evidence type="ECO:0000256" key="6">
    <source>
        <dbReference type="ARBA" id="ARBA00023306"/>
    </source>
</evidence>
<dbReference type="PANTHER" id="PTHR28124">
    <property type="entry name" value="DNA REPLICATION REGULATOR SLD2"/>
    <property type="match status" value="1"/>
</dbReference>
<dbReference type="EMBL" id="CDQK01000004">
    <property type="protein sequence ID" value="CEP23526.1"/>
    <property type="molecule type" value="Genomic_DNA"/>
</dbReference>
<dbReference type="GO" id="GO:0003688">
    <property type="term" value="F:DNA replication origin binding"/>
    <property type="evidence" value="ECO:0007669"/>
    <property type="project" value="TreeGrafter"/>
</dbReference>
<evidence type="ECO:0000256" key="8">
    <source>
        <dbReference type="SAM" id="MobiDB-lite"/>
    </source>
</evidence>